<evidence type="ECO:0000313" key="2">
    <source>
        <dbReference type="EMBL" id="GFY64253.1"/>
    </source>
</evidence>
<organism evidence="2 3">
    <name type="scientific">Trichonephila inaurata madagascariensis</name>
    <dbReference type="NCBI Taxonomy" id="2747483"/>
    <lineage>
        <taxon>Eukaryota</taxon>
        <taxon>Metazoa</taxon>
        <taxon>Ecdysozoa</taxon>
        <taxon>Arthropoda</taxon>
        <taxon>Chelicerata</taxon>
        <taxon>Arachnida</taxon>
        <taxon>Araneae</taxon>
        <taxon>Araneomorphae</taxon>
        <taxon>Entelegynae</taxon>
        <taxon>Araneoidea</taxon>
        <taxon>Nephilidae</taxon>
        <taxon>Trichonephila</taxon>
        <taxon>Trichonephila inaurata</taxon>
    </lineage>
</organism>
<protein>
    <submittedName>
        <fullName evidence="2">Uncharacterized protein</fullName>
    </submittedName>
</protein>
<accession>A0A8X6Y253</accession>
<dbReference type="Proteomes" id="UP000886998">
    <property type="component" value="Unassembled WGS sequence"/>
</dbReference>
<gene>
    <name evidence="2" type="ORF">TNIN_149041</name>
</gene>
<evidence type="ECO:0000256" key="1">
    <source>
        <dbReference type="SAM" id="MobiDB-lite"/>
    </source>
</evidence>
<sequence length="128" mass="14171">MESADNSQQIIPPAETEVPEATKKPRIAPFIVSPKGDWRQLVALAKLVAPSFQSQMSGRFLKVTVAYEVEHRALSRWLEKLGAEHKLLRNSGGRSPLTGERTAPLTAIGWLDQPLQKAGMENKVERSV</sequence>
<reference evidence="2" key="1">
    <citation type="submission" date="2020-08" db="EMBL/GenBank/DDBJ databases">
        <title>Multicomponent nature underlies the extraordinary mechanical properties of spider dragline silk.</title>
        <authorList>
            <person name="Kono N."/>
            <person name="Nakamura H."/>
            <person name="Mori M."/>
            <person name="Yoshida Y."/>
            <person name="Ohtoshi R."/>
            <person name="Malay A.D."/>
            <person name="Moran D.A.P."/>
            <person name="Tomita M."/>
            <person name="Numata K."/>
            <person name="Arakawa K."/>
        </authorList>
    </citation>
    <scope>NUCLEOTIDE SEQUENCE</scope>
</reference>
<keyword evidence="3" id="KW-1185">Reference proteome</keyword>
<proteinExistence type="predicted"/>
<evidence type="ECO:0000313" key="3">
    <source>
        <dbReference type="Proteomes" id="UP000886998"/>
    </source>
</evidence>
<feature type="region of interest" description="Disordered" evidence="1">
    <location>
        <begin position="1"/>
        <end position="24"/>
    </location>
</feature>
<name>A0A8X6Y253_9ARAC</name>
<dbReference type="AlphaFoldDB" id="A0A8X6Y253"/>
<dbReference type="EMBL" id="BMAV01015167">
    <property type="protein sequence ID" value="GFY64253.1"/>
    <property type="molecule type" value="Genomic_DNA"/>
</dbReference>
<comment type="caution">
    <text evidence="2">The sequence shown here is derived from an EMBL/GenBank/DDBJ whole genome shotgun (WGS) entry which is preliminary data.</text>
</comment>
<feature type="compositionally biased region" description="Polar residues" evidence="1">
    <location>
        <begin position="1"/>
        <end position="10"/>
    </location>
</feature>